<dbReference type="GO" id="GO:0020037">
    <property type="term" value="F:heme binding"/>
    <property type="evidence" value="ECO:0007669"/>
    <property type="project" value="InterPro"/>
</dbReference>
<dbReference type="GO" id="GO:0009055">
    <property type="term" value="F:electron transfer activity"/>
    <property type="evidence" value="ECO:0007669"/>
    <property type="project" value="InterPro"/>
</dbReference>
<reference evidence="2 3" key="1">
    <citation type="submission" date="2020-08" db="EMBL/GenBank/DDBJ databases">
        <title>Genomic Encyclopedia of Type Strains, Phase IV (KMG-IV): sequencing the most valuable type-strain genomes for metagenomic binning, comparative biology and taxonomic classification.</title>
        <authorList>
            <person name="Goeker M."/>
        </authorList>
    </citation>
    <scope>NUCLEOTIDE SEQUENCE [LARGE SCALE GENOMIC DNA]</scope>
    <source>
        <strain evidence="2 3">DSM 28570</strain>
    </source>
</reference>
<dbReference type="InterPro" id="IPR036909">
    <property type="entry name" value="Cyt_c-like_dom_sf"/>
</dbReference>
<evidence type="ECO:0000313" key="3">
    <source>
        <dbReference type="Proteomes" id="UP000539642"/>
    </source>
</evidence>
<proteinExistence type="predicted"/>
<dbReference type="Proteomes" id="UP000539642">
    <property type="component" value="Unassembled WGS sequence"/>
</dbReference>
<dbReference type="EMBL" id="JACHEO010000010">
    <property type="protein sequence ID" value="MBB5348223.1"/>
    <property type="molecule type" value="Genomic_DNA"/>
</dbReference>
<feature type="signal peptide" evidence="1">
    <location>
        <begin position="1"/>
        <end position="24"/>
    </location>
</feature>
<protein>
    <submittedName>
        <fullName evidence="2">Cytochrome c553</fullName>
    </submittedName>
</protein>
<name>A0A840UTZ2_9BACT</name>
<feature type="chain" id="PRO_5032800010" evidence="1">
    <location>
        <begin position="25"/>
        <end position="100"/>
    </location>
</feature>
<evidence type="ECO:0000256" key="1">
    <source>
        <dbReference type="SAM" id="SignalP"/>
    </source>
</evidence>
<dbReference type="Gene3D" id="1.10.760.10">
    <property type="entry name" value="Cytochrome c-like domain"/>
    <property type="match status" value="1"/>
</dbReference>
<accession>A0A840UTZ2</accession>
<keyword evidence="3" id="KW-1185">Reference proteome</keyword>
<sequence>MKTLMIPALLITLTIGVVSPAARAAVNEDECRTTIANTCTRCHGAARICTKLKDPAVDTQKWRETIARMGKKANLDQAVQDTVHGCLTTAADPAGLVCGK</sequence>
<organism evidence="2 3">
    <name type="scientific">Desulfoprunum benzoelyticum</name>
    <dbReference type="NCBI Taxonomy" id="1506996"/>
    <lineage>
        <taxon>Bacteria</taxon>
        <taxon>Pseudomonadati</taxon>
        <taxon>Thermodesulfobacteriota</taxon>
        <taxon>Desulfobulbia</taxon>
        <taxon>Desulfobulbales</taxon>
        <taxon>Desulfobulbaceae</taxon>
        <taxon>Desulfoprunum</taxon>
    </lineage>
</organism>
<dbReference type="AlphaFoldDB" id="A0A840UTZ2"/>
<gene>
    <name evidence="2" type="ORF">HNQ81_001954</name>
</gene>
<dbReference type="RefSeq" id="WP_183350753.1">
    <property type="nucleotide sequence ID" value="NZ_JACHEO010000010.1"/>
</dbReference>
<evidence type="ECO:0000313" key="2">
    <source>
        <dbReference type="EMBL" id="MBB5348223.1"/>
    </source>
</evidence>
<keyword evidence="1" id="KW-0732">Signal</keyword>
<comment type="caution">
    <text evidence="2">The sequence shown here is derived from an EMBL/GenBank/DDBJ whole genome shotgun (WGS) entry which is preliminary data.</text>
</comment>